<protein>
    <submittedName>
        <fullName evidence="8 9">Uncharacterized protein</fullName>
    </submittedName>
</protein>
<dbReference type="GO" id="GO:0009968">
    <property type="term" value="P:negative regulation of signal transduction"/>
    <property type="evidence" value="ECO:0007669"/>
    <property type="project" value="InterPro"/>
</dbReference>
<organism>
    <name type="scientific">Culex quinquefasciatus</name>
    <name type="common">Southern house mosquito</name>
    <name type="synonym">Culex pungens</name>
    <dbReference type="NCBI Taxonomy" id="7176"/>
    <lineage>
        <taxon>Eukaryota</taxon>
        <taxon>Metazoa</taxon>
        <taxon>Ecdysozoa</taxon>
        <taxon>Arthropoda</taxon>
        <taxon>Hexapoda</taxon>
        <taxon>Insecta</taxon>
        <taxon>Pterygota</taxon>
        <taxon>Neoptera</taxon>
        <taxon>Endopterygota</taxon>
        <taxon>Diptera</taxon>
        <taxon>Nematocera</taxon>
        <taxon>Culicoidea</taxon>
        <taxon>Culicidae</taxon>
        <taxon>Culicinae</taxon>
        <taxon>Culicini</taxon>
        <taxon>Culex</taxon>
        <taxon>Culex</taxon>
    </lineage>
</organism>
<evidence type="ECO:0000256" key="6">
    <source>
        <dbReference type="ARBA" id="ARBA00059352"/>
    </source>
</evidence>
<gene>
    <name evidence="9" type="primary">6046454</name>
    <name evidence="8" type="ORF">CpipJ_CPIJ013164</name>
</gene>
<dbReference type="OrthoDB" id="10018535at2759"/>
<keyword evidence="3" id="KW-0217">Developmental protein</keyword>
<dbReference type="AlphaFoldDB" id="B0X1X5"/>
<evidence type="ECO:0000256" key="5">
    <source>
        <dbReference type="ARBA" id="ARBA00022703"/>
    </source>
</evidence>
<evidence type="ECO:0000313" key="10">
    <source>
        <dbReference type="Proteomes" id="UP000002320"/>
    </source>
</evidence>
<evidence type="ECO:0000256" key="3">
    <source>
        <dbReference type="ARBA" id="ARBA00022473"/>
    </source>
</evidence>
<dbReference type="PANTHER" id="PTHR12478">
    <property type="entry name" value="DNA-DAMAGE-INDUCIBLE TRANSCRIPT 4 PROTEIN DDIT4"/>
    <property type="match status" value="1"/>
</dbReference>
<dbReference type="eggNOG" id="ENOG502R3EE">
    <property type="taxonomic scope" value="Eukaryota"/>
</dbReference>
<dbReference type="GO" id="GO:0008258">
    <property type="term" value="P:head involution"/>
    <property type="evidence" value="ECO:0007669"/>
    <property type="project" value="UniProtKB-ARBA"/>
</dbReference>
<dbReference type="FunFam" id="3.90.470.40:FF:000003">
    <property type="entry name" value="Charybde, isoform E"/>
    <property type="match status" value="1"/>
</dbReference>
<dbReference type="KEGG" id="cqu:CpipJ_CPIJ013164"/>
<evidence type="ECO:0000313" key="9">
    <source>
        <dbReference type="EnsemblMetazoa" id="CPIJ013164-PA"/>
    </source>
</evidence>
<comment type="subcellular location">
    <subcellularLocation>
        <location evidence="1">Cytoplasm</location>
    </subcellularLocation>
</comment>
<accession>B0X1X5</accession>
<keyword evidence="4" id="KW-0963">Cytoplasm</keyword>
<keyword evidence="5" id="KW-0053">Apoptosis</keyword>
<reference evidence="9" key="2">
    <citation type="submission" date="2020-05" db="UniProtKB">
        <authorList>
            <consortium name="EnsemblMetazoa"/>
        </authorList>
    </citation>
    <scope>IDENTIFICATION</scope>
    <source>
        <strain evidence="9">JHB</strain>
    </source>
</reference>
<dbReference type="PANTHER" id="PTHR12478:SF16">
    <property type="entry name" value="PROTEIN CHARYBDE-RELATED"/>
    <property type="match status" value="1"/>
</dbReference>
<dbReference type="OMA" id="KTISCHM"/>
<dbReference type="EMBL" id="DS232273">
    <property type="protein sequence ID" value="EDS38905.1"/>
    <property type="molecule type" value="Genomic_DNA"/>
</dbReference>
<evidence type="ECO:0000256" key="2">
    <source>
        <dbReference type="ARBA" id="ARBA00010670"/>
    </source>
</evidence>
<dbReference type="GO" id="GO:0005737">
    <property type="term" value="C:cytoplasm"/>
    <property type="evidence" value="ECO:0007669"/>
    <property type="project" value="UniProtKB-SubCell"/>
</dbReference>
<feature type="region of interest" description="Disordered" evidence="7">
    <location>
        <begin position="35"/>
        <end position="62"/>
    </location>
</feature>
<dbReference type="InterPro" id="IPR038281">
    <property type="entry name" value="RTP801-like_C_sf"/>
</dbReference>
<dbReference type="Pfam" id="PF07809">
    <property type="entry name" value="RTP801_C"/>
    <property type="match status" value="1"/>
</dbReference>
<dbReference type="GO" id="GO:0045926">
    <property type="term" value="P:negative regulation of growth"/>
    <property type="evidence" value="ECO:0007669"/>
    <property type="project" value="UniProtKB-ARBA"/>
</dbReference>
<reference evidence="8" key="1">
    <citation type="submission" date="2007-03" db="EMBL/GenBank/DDBJ databases">
        <title>Annotation of Culex pipiens quinquefasciatus.</title>
        <authorList>
            <consortium name="The Broad Institute Genome Sequencing Platform"/>
            <person name="Atkinson P.W."/>
            <person name="Hemingway J."/>
            <person name="Christensen B.M."/>
            <person name="Higgs S."/>
            <person name="Kodira C."/>
            <person name="Hannick L."/>
            <person name="Megy K."/>
            <person name="O'Leary S."/>
            <person name="Pearson M."/>
            <person name="Haas B.J."/>
            <person name="Mauceli E."/>
            <person name="Wortman J.R."/>
            <person name="Lee N.H."/>
            <person name="Guigo R."/>
            <person name="Stanke M."/>
            <person name="Alvarado L."/>
            <person name="Amedeo P."/>
            <person name="Antoine C.H."/>
            <person name="Arensburger P."/>
            <person name="Bidwell S.L."/>
            <person name="Crawford M."/>
            <person name="Camaro F."/>
            <person name="Devon K."/>
            <person name="Engels R."/>
            <person name="Hammond M."/>
            <person name="Howarth C."/>
            <person name="Koehrsen M."/>
            <person name="Lawson D."/>
            <person name="Montgomery P."/>
            <person name="Nene V."/>
            <person name="Nusbaum C."/>
            <person name="Puiu D."/>
            <person name="Romero-Severson J."/>
            <person name="Severson D.W."/>
            <person name="Shumway M."/>
            <person name="Sisk P."/>
            <person name="Stolte C."/>
            <person name="Zeng Q."/>
            <person name="Eisenstadt E."/>
            <person name="Fraser-Liggett C."/>
            <person name="Strausberg R."/>
            <person name="Galagan J."/>
            <person name="Birren B."/>
            <person name="Collins F.H."/>
        </authorList>
    </citation>
    <scope>NUCLEOTIDE SEQUENCE [LARGE SCALE GENOMIC DNA]</scope>
    <source>
        <strain evidence="8">JHB</strain>
    </source>
</reference>
<keyword evidence="10" id="KW-1185">Reference proteome</keyword>
<evidence type="ECO:0000256" key="1">
    <source>
        <dbReference type="ARBA" id="ARBA00004496"/>
    </source>
</evidence>
<dbReference type="InParanoid" id="B0X1X5"/>
<dbReference type="EnsemblMetazoa" id="CPIJ013164-RA">
    <property type="protein sequence ID" value="CPIJ013164-PA"/>
    <property type="gene ID" value="CPIJ013164"/>
</dbReference>
<proteinExistence type="inferred from homology"/>
<dbReference type="STRING" id="7176.B0X1X5"/>
<dbReference type="Proteomes" id="UP000002320">
    <property type="component" value="Unassembled WGS sequence"/>
</dbReference>
<feature type="region of interest" description="Disordered" evidence="7">
    <location>
        <begin position="74"/>
        <end position="100"/>
    </location>
</feature>
<dbReference type="Gene3D" id="3.90.470.40">
    <property type="entry name" value="RTP801-like"/>
    <property type="match status" value="1"/>
</dbReference>
<feature type="compositionally biased region" description="Basic residues" evidence="7">
    <location>
        <begin position="74"/>
        <end position="92"/>
    </location>
</feature>
<dbReference type="GO" id="GO:0006979">
    <property type="term" value="P:response to oxidative stress"/>
    <property type="evidence" value="ECO:0007669"/>
    <property type="project" value="UniProtKB-ARBA"/>
</dbReference>
<evidence type="ECO:0000256" key="4">
    <source>
        <dbReference type="ARBA" id="ARBA00022490"/>
    </source>
</evidence>
<name>B0X1X5_CULQU</name>
<evidence type="ECO:0000256" key="7">
    <source>
        <dbReference type="SAM" id="MobiDB-lite"/>
    </source>
</evidence>
<dbReference type="InterPro" id="IPR012918">
    <property type="entry name" value="RTP801-like"/>
</dbReference>
<dbReference type="HOGENOM" id="CLU_074668_1_0_1"/>
<evidence type="ECO:0000313" key="8">
    <source>
        <dbReference type="EMBL" id="EDS38905.1"/>
    </source>
</evidence>
<dbReference type="VEuPathDB" id="VectorBase:CPIJ013164"/>
<sequence>MSANFAAIDDLVEEFLKMELISVPPYPGQLGYLGSNKVNGKYTSPRARGDRESQRTGRKHMSAQLMRPQLNQHLHHHHHHHNGGHHHHHHHNQASQENYQSQEPATIALTASPHEDALQALAARLETELRTAKRRHLVCTEVLLPADLLPRIAAQMFELSEKEPCGIRGCTVYIEFEDEPENSRRIATMKTDPTTVSTFELYLTLRQDRSGWTSILPQFLK</sequence>
<comment type="function">
    <text evidence="6">Inhibits cell growth by regulating the Tor pathway upstream of the Tsc1-Tsc2 complex and downstream of Akt1. Acts as a cell death activator during head development.</text>
</comment>
<dbReference type="GO" id="GO:0032006">
    <property type="term" value="P:regulation of TOR signaling"/>
    <property type="evidence" value="ECO:0007669"/>
    <property type="project" value="UniProtKB-ARBA"/>
</dbReference>
<dbReference type="GO" id="GO:0006915">
    <property type="term" value="P:apoptotic process"/>
    <property type="evidence" value="ECO:0007669"/>
    <property type="project" value="UniProtKB-KW"/>
</dbReference>
<comment type="similarity">
    <text evidence="2">Belongs to the DDIT4 family.</text>
</comment>
<dbReference type="VEuPathDB" id="VectorBase:CQUJHB008734"/>